<accession>A0A3D8QH55</accession>
<keyword evidence="2" id="KW-0732">Signal</keyword>
<evidence type="ECO:0000256" key="2">
    <source>
        <dbReference type="SAM" id="SignalP"/>
    </source>
</evidence>
<feature type="region of interest" description="Disordered" evidence="1">
    <location>
        <begin position="33"/>
        <end position="52"/>
    </location>
</feature>
<evidence type="ECO:0000313" key="4">
    <source>
        <dbReference type="Proteomes" id="UP000256690"/>
    </source>
</evidence>
<name>A0A3D8QH55_9EURO</name>
<evidence type="ECO:0000256" key="1">
    <source>
        <dbReference type="SAM" id="MobiDB-lite"/>
    </source>
</evidence>
<feature type="signal peptide" evidence="2">
    <location>
        <begin position="1"/>
        <end position="17"/>
    </location>
</feature>
<dbReference type="GeneID" id="38120977"/>
<organism evidence="3 4">
    <name type="scientific">Aspergillus mulundensis</name>
    <dbReference type="NCBI Taxonomy" id="1810919"/>
    <lineage>
        <taxon>Eukaryota</taxon>
        <taxon>Fungi</taxon>
        <taxon>Dikarya</taxon>
        <taxon>Ascomycota</taxon>
        <taxon>Pezizomycotina</taxon>
        <taxon>Eurotiomycetes</taxon>
        <taxon>Eurotiomycetidae</taxon>
        <taxon>Eurotiales</taxon>
        <taxon>Aspergillaceae</taxon>
        <taxon>Aspergillus</taxon>
        <taxon>Aspergillus subgen. Nidulantes</taxon>
    </lineage>
</organism>
<gene>
    <name evidence="3" type="ORF">DSM5745_10607</name>
</gene>
<proteinExistence type="predicted"/>
<protein>
    <submittedName>
        <fullName evidence="3">Uncharacterized protein</fullName>
    </submittedName>
</protein>
<feature type="chain" id="PRO_5017629103" evidence="2">
    <location>
        <begin position="18"/>
        <end position="52"/>
    </location>
</feature>
<sequence>MVLTGLILLTGDELATAASSVLGQELMFEHTSEDDTRKVVKAHSDSDESEIQ</sequence>
<dbReference type="RefSeq" id="XP_026598641.1">
    <property type="nucleotide sequence ID" value="XM_026752623.1"/>
</dbReference>
<dbReference type="STRING" id="1810919.A0A3D8QH55"/>
<dbReference type="EMBL" id="PVWQ01000017">
    <property type="protein sequence ID" value="RDW61109.1"/>
    <property type="molecule type" value="Genomic_DNA"/>
</dbReference>
<keyword evidence="4" id="KW-1185">Reference proteome</keyword>
<comment type="caution">
    <text evidence="3">The sequence shown here is derived from an EMBL/GenBank/DDBJ whole genome shotgun (WGS) entry which is preliminary data.</text>
</comment>
<dbReference type="AlphaFoldDB" id="A0A3D8QH55"/>
<feature type="compositionally biased region" description="Basic and acidic residues" evidence="1">
    <location>
        <begin position="33"/>
        <end position="46"/>
    </location>
</feature>
<reference evidence="3 4" key="1">
    <citation type="journal article" date="2018" name="IMA Fungus">
        <title>IMA Genome-F 9: Draft genome sequence of Annulohypoxylon stygium, Aspergillus mulundensis, Berkeleyomyces basicola (syn. Thielaviopsis basicola), Ceratocystis smalleyi, two Cercospora beticola strains, Coleophoma cylindrospora, Fusarium fracticaudum, Phialophora cf. hyalina, and Morchella septimelata.</title>
        <authorList>
            <person name="Wingfield B.D."/>
            <person name="Bills G.F."/>
            <person name="Dong Y."/>
            <person name="Huang W."/>
            <person name="Nel W.J."/>
            <person name="Swalarsk-Parry B.S."/>
            <person name="Vaghefi N."/>
            <person name="Wilken P.M."/>
            <person name="An Z."/>
            <person name="de Beer Z.W."/>
            <person name="De Vos L."/>
            <person name="Chen L."/>
            <person name="Duong T.A."/>
            <person name="Gao Y."/>
            <person name="Hammerbacher A."/>
            <person name="Kikkert J.R."/>
            <person name="Li Y."/>
            <person name="Li H."/>
            <person name="Li K."/>
            <person name="Li Q."/>
            <person name="Liu X."/>
            <person name="Ma X."/>
            <person name="Naidoo K."/>
            <person name="Pethybridge S.J."/>
            <person name="Sun J."/>
            <person name="Steenkamp E.T."/>
            <person name="van der Nest M.A."/>
            <person name="van Wyk S."/>
            <person name="Wingfield M.J."/>
            <person name="Xiong C."/>
            <person name="Yue Q."/>
            <person name="Zhang X."/>
        </authorList>
    </citation>
    <scope>NUCLEOTIDE SEQUENCE [LARGE SCALE GENOMIC DNA]</scope>
    <source>
        <strain evidence="3 4">DSM 5745</strain>
    </source>
</reference>
<evidence type="ECO:0000313" key="3">
    <source>
        <dbReference type="EMBL" id="RDW61109.1"/>
    </source>
</evidence>
<dbReference type="Proteomes" id="UP000256690">
    <property type="component" value="Unassembled WGS sequence"/>
</dbReference>